<keyword evidence="6" id="KW-0812">Transmembrane</keyword>
<proteinExistence type="inferred from homology"/>
<evidence type="ECO:0000256" key="8">
    <source>
        <dbReference type="ARBA" id="ARBA00022982"/>
    </source>
</evidence>
<keyword evidence="4" id="KW-1003">Cell membrane</keyword>
<evidence type="ECO:0000256" key="3">
    <source>
        <dbReference type="ARBA" id="ARBA00022448"/>
    </source>
</evidence>
<evidence type="ECO:0000313" key="12">
    <source>
        <dbReference type="EMBL" id="QIJ71695.1"/>
    </source>
</evidence>
<organism evidence="12 13">
    <name type="scientific">Thermosulfuriphilus ammonigenes</name>
    <dbReference type="NCBI Taxonomy" id="1936021"/>
    <lineage>
        <taxon>Bacteria</taxon>
        <taxon>Pseudomonadati</taxon>
        <taxon>Thermodesulfobacteriota</taxon>
        <taxon>Thermodesulfobacteria</taxon>
        <taxon>Thermodesulfobacteriales</taxon>
        <taxon>Thermodesulfobacteriaceae</taxon>
        <taxon>Thermosulfuriphilus</taxon>
    </lineage>
</organism>
<sequence length="224" mass="26376">MATRKQVLYRRVFVWSGALRIFHWAFAISTLVLILTGLYIHYPPVTTKWAEFKPQYLMATLRYYHFTAAYFFMAALIIRFYLLLFGNRYERFTDFLPINQRNIHSFWQSLRFYLYLTDEHEWRMGHTVLAGTIYFALFVAAVVMTLSGLYLLYPETGWINAMGVVIFGSPQQARFIHYLLHWAFIFFVVVHLYIAVWNDFKAPEAIISGAVSGCKFMPADQPED</sequence>
<dbReference type="InterPro" id="IPR000516">
    <property type="entry name" value="Ni-dep_Hydgase_cyt-B"/>
</dbReference>
<dbReference type="GO" id="GO:0022904">
    <property type="term" value="P:respiratory electron transport chain"/>
    <property type="evidence" value="ECO:0007669"/>
    <property type="project" value="InterPro"/>
</dbReference>
<dbReference type="NCBIfam" id="TIGR02125">
    <property type="entry name" value="CytB-hydogenase"/>
    <property type="match status" value="1"/>
</dbReference>
<evidence type="ECO:0000256" key="1">
    <source>
        <dbReference type="ARBA" id="ARBA00004651"/>
    </source>
</evidence>
<dbReference type="InterPro" id="IPR051542">
    <property type="entry name" value="Hydrogenase_cytochrome"/>
</dbReference>
<gene>
    <name evidence="12" type="primary">cybH</name>
    <name evidence="12" type="ORF">G4V39_05150</name>
</gene>
<reference evidence="12 13" key="1">
    <citation type="submission" date="2020-02" db="EMBL/GenBank/DDBJ databases">
        <title>Genome analysis of Thermosulfuriphilus ammonigenes ST65T, an anaerobic thermophilic chemolithoautotrophic bacterium isolated from a deep-sea hydrothermal vent.</title>
        <authorList>
            <person name="Slobodkina G."/>
            <person name="Allioux M."/>
            <person name="Merkel A."/>
            <person name="Alain K."/>
            <person name="Jebbar M."/>
            <person name="Slobodkin A."/>
        </authorList>
    </citation>
    <scope>NUCLEOTIDE SEQUENCE [LARGE SCALE GENOMIC DNA]</scope>
    <source>
        <strain evidence="12 13">ST65</strain>
    </source>
</reference>
<dbReference type="PANTHER" id="PTHR30485">
    <property type="entry name" value="NI/FE-HYDROGENASE 1 B-TYPE CYTOCHROME SUBUNIT"/>
    <property type="match status" value="1"/>
</dbReference>
<dbReference type="GO" id="GO:0005506">
    <property type="term" value="F:iron ion binding"/>
    <property type="evidence" value="ECO:0007669"/>
    <property type="project" value="InterPro"/>
</dbReference>
<evidence type="ECO:0000256" key="9">
    <source>
        <dbReference type="ARBA" id="ARBA00022989"/>
    </source>
</evidence>
<dbReference type="Pfam" id="PF01292">
    <property type="entry name" value="Ni_hydr_CYTB"/>
    <property type="match status" value="1"/>
</dbReference>
<keyword evidence="8" id="KW-0249">Electron transport</keyword>
<comment type="similarity">
    <text evidence="2">Belongs to the HupC/HyaC/HydC family.</text>
</comment>
<keyword evidence="5" id="KW-0349">Heme</keyword>
<dbReference type="GO" id="GO:0020037">
    <property type="term" value="F:heme binding"/>
    <property type="evidence" value="ECO:0007669"/>
    <property type="project" value="TreeGrafter"/>
</dbReference>
<accession>A0A6G7PVI6</accession>
<evidence type="ECO:0000256" key="7">
    <source>
        <dbReference type="ARBA" id="ARBA00022723"/>
    </source>
</evidence>
<comment type="subcellular location">
    <subcellularLocation>
        <location evidence="1">Cell membrane</location>
        <topology evidence="1">Multi-pass membrane protein</topology>
    </subcellularLocation>
</comment>
<evidence type="ECO:0000256" key="10">
    <source>
        <dbReference type="ARBA" id="ARBA00023004"/>
    </source>
</evidence>
<evidence type="ECO:0000256" key="2">
    <source>
        <dbReference type="ARBA" id="ARBA00008622"/>
    </source>
</evidence>
<dbReference type="InterPro" id="IPR016174">
    <property type="entry name" value="Di-haem_cyt_TM"/>
</dbReference>
<evidence type="ECO:0000256" key="4">
    <source>
        <dbReference type="ARBA" id="ARBA00022475"/>
    </source>
</evidence>
<dbReference type="AlphaFoldDB" id="A0A6G7PVI6"/>
<dbReference type="GO" id="GO:0009055">
    <property type="term" value="F:electron transfer activity"/>
    <property type="evidence" value="ECO:0007669"/>
    <property type="project" value="InterPro"/>
</dbReference>
<evidence type="ECO:0000256" key="5">
    <source>
        <dbReference type="ARBA" id="ARBA00022617"/>
    </source>
</evidence>
<dbReference type="InterPro" id="IPR011577">
    <property type="entry name" value="Cyt_b561_bac/Ni-Hgenase"/>
</dbReference>
<keyword evidence="9" id="KW-1133">Transmembrane helix</keyword>
<dbReference type="Gene3D" id="1.20.950.20">
    <property type="entry name" value="Transmembrane di-heme cytochromes, Chain C"/>
    <property type="match status" value="1"/>
</dbReference>
<dbReference type="Proteomes" id="UP000502179">
    <property type="component" value="Chromosome"/>
</dbReference>
<evidence type="ECO:0000256" key="11">
    <source>
        <dbReference type="ARBA" id="ARBA00023136"/>
    </source>
</evidence>
<protein>
    <submittedName>
        <fullName evidence="12">Ni/Fe-hydrogenase, b-type cytochrome subunit</fullName>
    </submittedName>
</protein>
<keyword evidence="11" id="KW-0472">Membrane</keyword>
<name>A0A6G7PVI6_9BACT</name>
<evidence type="ECO:0000313" key="13">
    <source>
        <dbReference type="Proteomes" id="UP000502179"/>
    </source>
</evidence>
<keyword evidence="7" id="KW-0479">Metal-binding</keyword>
<keyword evidence="13" id="KW-1185">Reference proteome</keyword>
<keyword evidence="10" id="KW-0408">Iron</keyword>
<evidence type="ECO:0000256" key="6">
    <source>
        <dbReference type="ARBA" id="ARBA00022692"/>
    </source>
</evidence>
<dbReference type="GO" id="GO:0005886">
    <property type="term" value="C:plasma membrane"/>
    <property type="evidence" value="ECO:0007669"/>
    <property type="project" value="UniProtKB-SubCell"/>
</dbReference>
<dbReference type="PANTHER" id="PTHR30485:SF2">
    <property type="entry name" value="BLL0597 PROTEIN"/>
    <property type="match status" value="1"/>
</dbReference>
<dbReference type="RefSeq" id="WP_166031913.1">
    <property type="nucleotide sequence ID" value="NZ_CP048877.1"/>
</dbReference>
<keyword evidence="3" id="KW-0813">Transport</keyword>
<dbReference type="SUPFAM" id="SSF81342">
    <property type="entry name" value="Transmembrane di-heme cytochromes"/>
    <property type="match status" value="1"/>
</dbReference>
<dbReference type="EMBL" id="CP048877">
    <property type="protein sequence ID" value="QIJ71695.1"/>
    <property type="molecule type" value="Genomic_DNA"/>
</dbReference>
<dbReference type="PRINTS" id="PR00161">
    <property type="entry name" value="NIHGNASECYTB"/>
</dbReference>
<dbReference type="KEGG" id="tav:G4V39_05150"/>